<dbReference type="Proteomes" id="UP000037109">
    <property type="component" value="Unassembled WGS sequence"/>
</dbReference>
<sequence>MAKAINKIKRFELSHEDKRKKDLEEVENALIDNKEPILELLTAVGHMHDRGVLSLLNGLFGQGDKVLNVLVKALDKPEAANTIKNLLLMVGTLGTINVQQLEPLLLKLNSGVARVAENKETDEKTSYFDLVKALKDPEVNRAVTLLITFLKGMGEDTSAMERNTQLPEDQKMHKMENNDREVPPNKRE</sequence>
<dbReference type="OrthoDB" id="147801at2"/>
<feature type="region of interest" description="Disordered" evidence="1">
    <location>
        <begin position="158"/>
        <end position="188"/>
    </location>
</feature>
<dbReference type="RefSeq" id="WP_053435024.1">
    <property type="nucleotide sequence ID" value="NZ_LGUF01000007.1"/>
</dbReference>
<keyword evidence="3" id="KW-1185">Reference proteome</keyword>
<organism evidence="2 3">
    <name type="scientific">Sporosarcina globispora</name>
    <name type="common">Bacillus globisporus</name>
    <dbReference type="NCBI Taxonomy" id="1459"/>
    <lineage>
        <taxon>Bacteria</taxon>
        <taxon>Bacillati</taxon>
        <taxon>Bacillota</taxon>
        <taxon>Bacilli</taxon>
        <taxon>Bacillales</taxon>
        <taxon>Caryophanaceae</taxon>
        <taxon>Sporosarcina</taxon>
    </lineage>
</organism>
<name>A0A0M0GCU8_SPOGL</name>
<reference evidence="3" key="1">
    <citation type="submission" date="2015-07" db="EMBL/GenBank/DDBJ databases">
        <title>Fjat-10036 dsm4.</title>
        <authorList>
            <person name="Liu B."/>
            <person name="Wang J."/>
            <person name="Zhu Y."/>
            <person name="Liu G."/>
            <person name="Chen Q."/>
            <person name="Chen Z."/>
            <person name="Lan J."/>
            <person name="Che J."/>
            <person name="Ge C."/>
            <person name="Shi H."/>
            <person name="Pan Z."/>
            <person name="Liu X."/>
        </authorList>
    </citation>
    <scope>NUCLEOTIDE SEQUENCE [LARGE SCALE GENOMIC DNA]</scope>
    <source>
        <strain evidence="3">DSM 4</strain>
    </source>
</reference>
<dbReference type="PANTHER" id="PTHR38433:SF1">
    <property type="entry name" value="DUF1641 DOMAIN-CONTAINING PROTEIN"/>
    <property type="match status" value="1"/>
</dbReference>
<dbReference type="EMBL" id="LGUF01000007">
    <property type="protein sequence ID" value="KON87669.1"/>
    <property type="molecule type" value="Genomic_DNA"/>
</dbReference>
<comment type="caution">
    <text evidence="2">The sequence shown here is derived from an EMBL/GenBank/DDBJ whole genome shotgun (WGS) entry which is preliminary data.</text>
</comment>
<dbReference type="Pfam" id="PF07849">
    <property type="entry name" value="DUF1641"/>
    <property type="match status" value="1"/>
</dbReference>
<proteinExistence type="predicted"/>
<evidence type="ECO:0000256" key="1">
    <source>
        <dbReference type="SAM" id="MobiDB-lite"/>
    </source>
</evidence>
<protein>
    <recommendedName>
        <fullName evidence="4">DUF1641 domain-containing protein</fullName>
    </recommendedName>
</protein>
<dbReference type="AlphaFoldDB" id="A0A0M0GCU8"/>
<dbReference type="InterPro" id="IPR012440">
    <property type="entry name" value="DUF1641"/>
</dbReference>
<gene>
    <name evidence="2" type="ORF">AF332_13070</name>
</gene>
<accession>A0A0M0GCU8</accession>
<evidence type="ECO:0000313" key="3">
    <source>
        <dbReference type="Proteomes" id="UP000037109"/>
    </source>
</evidence>
<evidence type="ECO:0008006" key="4">
    <source>
        <dbReference type="Google" id="ProtNLM"/>
    </source>
</evidence>
<dbReference type="PATRIC" id="fig|1459.3.peg.2822"/>
<evidence type="ECO:0000313" key="2">
    <source>
        <dbReference type="EMBL" id="KON87669.1"/>
    </source>
</evidence>
<feature type="compositionally biased region" description="Basic and acidic residues" evidence="1">
    <location>
        <begin position="168"/>
        <end position="188"/>
    </location>
</feature>
<dbReference type="PANTHER" id="PTHR38433">
    <property type="match status" value="1"/>
</dbReference>
<dbReference type="STRING" id="1459.AF332_13070"/>